<feature type="transmembrane region" description="Helical" evidence="8">
    <location>
        <begin position="279"/>
        <end position="297"/>
    </location>
</feature>
<reference evidence="9 10" key="1">
    <citation type="submission" date="2019-03" db="EMBL/GenBank/DDBJ databases">
        <title>Genomic Encyclopedia of Type Strains, Phase IV (KMG-IV): sequencing the most valuable type-strain genomes for metagenomic binning, comparative biology and taxonomic classification.</title>
        <authorList>
            <person name="Goeker M."/>
        </authorList>
    </citation>
    <scope>NUCLEOTIDE SEQUENCE [LARGE SCALE GENOMIC DNA]</scope>
    <source>
        <strain evidence="9 10">DSM 45361</strain>
    </source>
</reference>
<dbReference type="EMBL" id="SNXZ01000006">
    <property type="protein sequence ID" value="TDP93674.1"/>
    <property type="molecule type" value="Genomic_DNA"/>
</dbReference>
<evidence type="ECO:0000256" key="7">
    <source>
        <dbReference type="ARBA" id="ARBA00024033"/>
    </source>
</evidence>
<comment type="caution">
    <text evidence="9">The sequence shown here is derived from an EMBL/GenBank/DDBJ whole genome shotgun (WGS) entry which is preliminary data.</text>
</comment>
<feature type="transmembrane region" description="Helical" evidence="8">
    <location>
        <begin position="350"/>
        <end position="368"/>
    </location>
</feature>
<keyword evidence="9" id="KW-0328">Glycosyltransferase</keyword>
<accession>A0A4R6S388</accession>
<dbReference type="Proteomes" id="UP000295444">
    <property type="component" value="Unassembled WGS sequence"/>
</dbReference>
<organism evidence="9 10">
    <name type="scientific">Labedaea rhizosphaerae</name>
    <dbReference type="NCBI Taxonomy" id="598644"/>
    <lineage>
        <taxon>Bacteria</taxon>
        <taxon>Bacillati</taxon>
        <taxon>Actinomycetota</taxon>
        <taxon>Actinomycetes</taxon>
        <taxon>Pseudonocardiales</taxon>
        <taxon>Pseudonocardiaceae</taxon>
        <taxon>Labedaea</taxon>
    </lineage>
</organism>
<keyword evidence="6 8" id="KW-0472">Membrane</keyword>
<keyword evidence="5 8" id="KW-1133">Transmembrane helix</keyword>
<keyword evidence="10" id="KW-1185">Reference proteome</keyword>
<feature type="transmembrane region" description="Helical" evidence="8">
    <location>
        <begin position="303"/>
        <end position="329"/>
    </location>
</feature>
<feature type="transmembrane region" description="Helical" evidence="8">
    <location>
        <begin position="192"/>
        <end position="209"/>
    </location>
</feature>
<evidence type="ECO:0000256" key="2">
    <source>
        <dbReference type="ARBA" id="ARBA00022475"/>
    </source>
</evidence>
<evidence type="ECO:0000256" key="3">
    <source>
        <dbReference type="ARBA" id="ARBA00022679"/>
    </source>
</evidence>
<evidence type="ECO:0000256" key="8">
    <source>
        <dbReference type="SAM" id="Phobius"/>
    </source>
</evidence>
<gene>
    <name evidence="9" type="ORF">EV186_10668</name>
</gene>
<feature type="transmembrane region" description="Helical" evidence="8">
    <location>
        <begin position="254"/>
        <end position="272"/>
    </location>
</feature>
<evidence type="ECO:0000256" key="1">
    <source>
        <dbReference type="ARBA" id="ARBA00004651"/>
    </source>
</evidence>
<evidence type="ECO:0000313" key="10">
    <source>
        <dbReference type="Proteomes" id="UP000295444"/>
    </source>
</evidence>
<evidence type="ECO:0000256" key="5">
    <source>
        <dbReference type="ARBA" id="ARBA00022989"/>
    </source>
</evidence>
<dbReference type="GO" id="GO:0005886">
    <property type="term" value="C:plasma membrane"/>
    <property type="evidence" value="ECO:0007669"/>
    <property type="project" value="UniProtKB-SubCell"/>
</dbReference>
<keyword evidence="4 8" id="KW-0812">Transmembrane</keyword>
<dbReference type="GO" id="GO:0016758">
    <property type="term" value="F:hexosyltransferase activity"/>
    <property type="evidence" value="ECO:0007669"/>
    <property type="project" value="InterPro"/>
</dbReference>
<dbReference type="AlphaFoldDB" id="A0A4R6S388"/>
<keyword evidence="3 9" id="KW-0808">Transferase</keyword>
<dbReference type="Pfam" id="PF09594">
    <property type="entry name" value="GT87"/>
    <property type="match status" value="1"/>
</dbReference>
<dbReference type="InterPro" id="IPR018584">
    <property type="entry name" value="GT87"/>
</dbReference>
<keyword evidence="2" id="KW-1003">Cell membrane</keyword>
<dbReference type="RefSeq" id="WP_133852697.1">
    <property type="nucleotide sequence ID" value="NZ_SNXZ01000006.1"/>
</dbReference>
<name>A0A4R6S388_LABRH</name>
<evidence type="ECO:0000256" key="6">
    <source>
        <dbReference type="ARBA" id="ARBA00023136"/>
    </source>
</evidence>
<feature type="transmembrane region" description="Helical" evidence="8">
    <location>
        <begin position="166"/>
        <end position="185"/>
    </location>
</feature>
<evidence type="ECO:0000256" key="4">
    <source>
        <dbReference type="ARBA" id="ARBA00022692"/>
    </source>
</evidence>
<comment type="subcellular location">
    <subcellularLocation>
        <location evidence="1">Cell membrane</location>
        <topology evidence="1">Multi-pass membrane protein</topology>
    </subcellularLocation>
</comment>
<protein>
    <submittedName>
        <fullName evidence="9">Alpha-1,2-mannosyltransferase</fullName>
    </submittedName>
</protein>
<comment type="similarity">
    <text evidence="7">Belongs to the glycosyltransferase 87 family.</text>
</comment>
<dbReference type="OrthoDB" id="9774600at2"/>
<feature type="transmembrane region" description="Helical" evidence="8">
    <location>
        <begin position="91"/>
        <end position="108"/>
    </location>
</feature>
<proteinExistence type="inferred from homology"/>
<evidence type="ECO:0000313" key="9">
    <source>
        <dbReference type="EMBL" id="TDP93674.1"/>
    </source>
</evidence>
<feature type="transmembrane region" description="Helical" evidence="8">
    <location>
        <begin position="114"/>
        <end position="132"/>
    </location>
</feature>
<sequence>MTVARWAPPAVVLVLAPFVFLAVVGALPGDQGFVDLNVYRAGGLLWRTGQPLYDGQFPRILVDQTLVFTYPPLSAMLFAPVSLLTMTAAKVLVTVLSIAAIAVTVLVVGRERGLSVTAMLALGAVVVVFEPFRQNFVFGQVNTVLMALVVADCLLPRTWWPRGLLVGLAAAIKLTPAVFVLYFVARRQWRDAAVSVVSGLGFAGLVALLDPHDSARYWTHTLWDSGRIGELPYAYNQSMNAVLYRLGLADGPRTVLWGLLCVVVVGLGYLAARRAEDKLTALLVVAVVGLLCSPVSWSHHWVWIIAAVPLLLAWHRGWGVVVLLVFVVGPHGLMPNLHYAELNWSWWQHLTGDAYVWIGLAFLLVTGLRKPSTKL</sequence>